<organism evidence="2 3">
    <name type="scientific">Cyanidium caldarium</name>
    <name type="common">Red alga</name>
    <dbReference type="NCBI Taxonomy" id="2771"/>
    <lineage>
        <taxon>Eukaryota</taxon>
        <taxon>Rhodophyta</taxon>
        <taxon>Bangiophyceae</taxon>
        <taxon>Cyanidiales</taxon>
        <taxon>Cyanidiaceae</taxon>
        <taxon>Cyanidium</taxon>
    </lineage>
</organism>
<evidence type="ECO:0000313" key="3">
    <source>
        <dbReference type="Proteomes" id="UP001301350"/>
    </source>
</evidence>
<keyword evidence="3" id="KW-1185">Reference proteome</keyword>
<evidence type="ECO:0000313" key="2">
    <source>
        <dbReference type="EMBL" id="KAK4536189.1"/>
    </source>
</evidence>
<feature type="region of interest" description="Disordered" evidence="1">
    <location>
        <begin position="72"/>
        <end position="129"/>
    </location>
</feature>
<dbReference type="Proteomes" id="UP001301350">
    <property type="component" value="Unassembled WGS sequence"/>
</dbReference>
<proteinExistence type="predicted"/>
<sequence length="310" mass="33716">MATSLPSRVRQVSQVAEQAYQRLDQALGMLEKRLYAAERRVEVVGRVTKRYRKYGHRDSPMKRLWRIFVADKSPAKARQSGDRSGRSGKSRPSGAQPPSAPTATTAATTTDGGARDVVPRLSTGAQPEISMPTRVSLPFRDLPPASPTTGVRLFRWSEVLGASEERGEEGESEQQGTRGQASSGEQDLQADGATASVEMPDIEHILQNAPPAPALASEEEQTAPPTPQRASSERRADADTRAIFEQTPRRNVDAALAFLESRRRQTRGVEGGRVDMKAVAEVADEGVAPHADKIVRQPAFLAAGKGRFRR</sequence>
<feature type="compositionally biased region" description="Low complexity" evidence="1">
    <location>
        <begin position="90"/>
        <end position="112"/>
    </location>
</feature>
<evidence type="ECO:0000256" key="1">
    <source>
        <dbReference type="SAM" id="MobiDB-lite"/>
    </source>
</evidence>
<protein>
    <submittedName>
        <fullName evidence="2">Uncharacterized protein</fullName>
    </submittedName>
</protein>
<reference evidence="2 3" key="1">
    <citation type="submission" date="2022-07" db="EMBL/GenBank/DDBJ databases">
        <title>Genome-wide signatures of adaptation to extreme environments.</title>
        <authorList>
            <person name="Cho C.H."/>
            <person name="Yoon H.S."/>
        </authorList>
    </citation>
    <scope>NUCLEOTIDE SEQUENCE [LARGE SCALE GENOMIC DNA]</scope>
    <source>
        <strain evidence="2 3">DBV 063 E5</strain>
    </source>
</reference>
<comment type="caution">
    <text evidence="2">The sequence shown here is derived from an EMBL/GenBank/DDBJ whole genome shotgun (WGS) entry which is preliminary data.</text>
</comment>
<feature type="region of interest" description="Disordered" evidence="1">
    <location>
        <begin position="162"/>
        <end position="248"/>
    </location>
</feature>
<feature type="compositionally biased region" description="Basic and acidic residues" evidence="1">
    <location>
        <begin position="231"/>
        <end position="248"/>
    </location>
</feature>
<gene>
    <name evidence="2" type="ORF">CDCA_CDCA07G2214</name>
</gene>
<dbReference type="EMBL" id="JANCYW010000007">
    <property type="protein sequence ID" value="KAK4536189.1"/>
    <property type="molecule type" value="Genomic_DNA"/>
</dbReference>
<name>A0AAV9IV74_CYACA</name>
<accession>A0AAV9IV74</accession>
<dbReference type="AlphaFoldDB" id="A0AAV9IV74"/>